<gene>
    <name evidence="2" type="ORF">EII34_07930</name>
</gene>
<evidence type="ECO:0000313" key="2">
    <source>
        <dbReference type="EMBL" id="RRD05251.1"/>
    </source>
</evidence>
<dbReference type="RefSeq" id="WP_148092630.1">
    <property type="nucleotide sequence ID" value="NZ_RQZG01000007.1"/>
</dbReference>
<reference evidence="2 3" key="1">
    <citation type="submission" date="2018-11" db="EMBL/GenBank/DDBJ databases">
        <title>Genomes From Bacteria Associated with the Canine Oral Cavity: a Test Case for Automated Genome-Based Taxonomic Assignment.</title>
        <authorList>
            <person name="Coil D.A."/>
            <person name="Jospin G."/>
            <person name="Darling A.E."/>
            <person name="Wallis C."/>
            <person name="Davis I.J."/>
            <person name="Harris S."/>
            <person name="Eisen J.A."/>
            <person name="Holcombe L.J."/>
            <person name="O'Flynn C."/>
        </authorList>
    </citation>
    <scope>NUCLEOTIDE SEQUENCE [LARGE SCALE GENOMIC DNA]</scope>
    <source>
        <strain evidence="2 3">OH887_COT-365</strain>
    </source>
</reference>
<name>A0A3P1T6W6_9ACTN</name>
<dbReference type="EMBL" id="RQZG01000007">
    <property type="protein sequence ID" value="RRD05251.1"/>
    <property type="molecule type" value="Genomic_DNA"/>
</dbReference>
<dbReference type="OrthoDB" id="3259283at2"/>
<protein>
    <submittedName>
        <fullName evidence="2">Uncharacterized protein</fullName>
    </submittedName>
</protein>
<proteinExistence type="predicted"/>
<dbReference type="Proteomes" id="UP000280819">
    <property type="component" value="Unassembled WGS sequence"/>
</dbReference>
<dbReference type="AlphaFoldDB" id="A0A3P1T6W6"/>
<evidence type="ECO:0000256" key="1">
    <source>
        <dbReference type="SAM" id="MobiDB-lite"/>
    </source>
</evidence>
<feature type="non-terminal residue" evidence="2">
    <location>
        <position position="833"/>
    </location>
</feature>
<feature type="region of interest" description="Disordered" evidence="1">
    <location>
        <begin position="429"/>
        <end position="551"/>
    </location>
</feature>
<accession>A0A3P1T6W6</accession>
<sequence>MSDGLIDPDAFVCRAEGLDPDAIFEAGSQIWAVGSNISDKVHAVDGVWQELRGVYRSPDEEMVYGVMKRATWPAALIRADLVAAAKAIRDFAEELRAIKPALEQVEQEARAFRAEALEGYLELVGNIYDSRNAADHDPAELAQMGLFEGPLRQQKTHWKRHQHAVDTNNELLARYNQLFEQVLNAARSCENAIRRLGSHHETCLAPAPGLDEGFHELGEYPWGTKVERTSRHAGESIMRGAGNVIKGGFYGFMAHLGMDQEGRFSLDTMGQTWHATGHFWWLTGEVVIRGFGVQRIGEEDPEYTAKLNEAATLWGDMIKWDHQAHLAGENGWHAYEEDPVQAWTETILGAGVVGAGSKLLLRGARVPRGLPSHLAPGIEHVAKTVDTLTQPLHRFRQGVTRFGVDHVITPLEERLRHVASQAKHGLENLTDPWRNTVPAGAHTRGGGGAWNDHTTFNQAHNHHGGGHHTPDLDQPTPRRAAPPIDIDTPDAEPPRRTDRYGNDLSVDHKGDPVIQDRGDGRLHYASDPEGTFRDTDNPDNLRNPGGKFNENPYAPPPGEITHPATWQGELTDQPLSNIYDNAHQLTESWDAARDAAAKARDAAAGTPQAVKRWIPEAENLTNKELIQELTNRIDEGDLDPSTQAHLETQRDILRHTTEKDSLLRKISEWAGDYGGQRHLESQGRQVISGRAGESPDTHVSPGRDELDQTGISGPDITPPEAGKDTPRPKRYEITFQENKGGNISKTQLGTRGGAQQGSLPYLTSILEAQNPNGRFLGDLKRLKTSGQYPGFFKALERGEVIVRYQYTNTRTNGTLRTGEFNLGPEVRLHWDGN</sequence>
<feature type="compositionally biased region" description="Basic and acidic residues" evidence="1">
    <location>
        <begin position="492"/>
        <end position="536"/>
    </location>
</feature>
<comment type="caution">
    <text evidence="2">The sequence shown here is derived from an EMBL/GenBank/DDBJ whole genome shotgun (WGS) entry which is preliminary data.</text>
</comment>
<evidence type="ECO:0000313" key="3">
    <source>
        <dbReference type="Proteomes" id="UP000280819"/>
    </source>
</evidence>
<feature type="region of interest" description="Disordered" evidence="1">
    <location>
        <begin position="680"/>
        <end position="728"/>
    </location>
</feature>
<feature type="compositionally biased region" description="Basic and acidic residues" evidence="1">
    <location>
        <begin position="693"/>
        <end position="706"/>
    </location>
</feature>
<organism evidence="2 3">
    <name type="scientific">Arachnia propionica</name>
    <dbReference type="NCBI Taxonomy" id="1750"/>
    <lineage>
        <taxon>Bacteria</taxon>
        <taxon>Bacillati</taxon>
        <taxon>Actinomycetota</taxon>
        <taxon>Actinomycetes</taxon>
        <taxon>Propionibacteriales</taxon>
        <taxon>Propionibacteriaceae</taxon>
        <taxon>Arachnia</taxon>
    </lineage>
</organism>